<proteinExistence type="predicted"/>
<evidence type="ECO:0000256" key="2">
    <source>
        <dbReference type="ARBA" id="ARBA00022692"/>
    </source>
</evidence>
<evidence type="ECO:0000256" key="1">
    <source>
        <dbReference type="ARBA" id="ARBA00004141"/>
    </source>
</evidence>
<dbReference type="Proteomes" id="UP000002318">
    <property type="component" value="Chromosome"/>
</dbReference>
<evidence type="ECO:0000313" key="6">
    <source>
        <dbReference type="EMBL" id="ADK81830.1"/>
    </source>
</evidence>
<feature type="transmembrane region" description="Helical" evidence="5">
    <location>
        <begin position="208"/>
        <end position="226"/>
    </location>
</feature>
<feature type="transmembrane region" description="Helical" evidence="5">
    <location>
        <begin position="289"/>
        <end position="314"/>
    </location>
</feature>
<feature type="transmembrane region" description="Helical" evidence="5">
    <location>
        <begin position="139"/>
        <end position="157"/>
    </location>
</feature>
<keyword evidence="4 5" id="KW-0472">Membrane</keyword>
<dbReference type="InterPro" id="IPR050598">
    <property type="entry name" value="AminoAcid_Transporter"/>
</dbReference>
<dbReference type="Pfam" id="PF13520">
    <property type="entry name" value="AA_permease_2"/>
    <property type="match status" value="1"/>
</dbReference>
<reference evidence="6 7" key="1">
    <citation type="journal article" date="2010" name="Stand. Genomic Sci.">
        <title>Complete genome sequence of Spirochaeta smaragdinae type strain (SEBR 4228).</title>
        <authorList>
            <person name="Mavromatis K."/>
            <person name="Yasawong M."/>
            <person name="Chertkov O."/>
            <person name="Lapidus A."/>
            <person name="Lucas S."/>
            <person name="Nolan M."/>
            <person name="Del Rio T.G."/>
            <person name="Tice H."/>
            <person name="Cheng J.F."/>
            <person name="Pitluck S."/>
            <person name="Liolios K."/>
            <person name="Ivanova N."/>
            <person name="Tapia R."/>
            <person name="Han C."/>
            <person name="Bruce D."/>
            <person name="Goodwin L."/>
            <person name="Pati A."/>
            <person name="Chen A."/>
            <person name="Palaniappan K."/>
            <person name="Land M."/>
            <person name="Hauser L."/>
            <person name="Chang Y.J."/>
            <person name="Jeffries C.D."/>
            <person name="Detter J.C."/>
            <person name="Rohde M."/>
            <person name="Brambilla E."/>
            <person name="Spring S."/>
            <person name="Goker M."/>
            <person name="Sikorski J."/>
            <person name="Woyke T."/>
            <person name="Bristow J."/>
            <person name="Eisen J.A."/>
            <person name="Markowitz V."/>
            <person name="Hugenholtz P."/>
            <person name="Klenk H.P."/>
            <person name="Kyrpides N.C."/>
        </authorList>
    </citation>
    <scope>NUCLEOTIDE SEQUENCE [LARGE SCALE GENOMIC DNA]</scope>
    <source>
        <strain evidence="7">DSM 11293 / JCM 15392 / SEBR 4228</strain>
    </source>
</reference>
<feature type="transmembrane region" description="Helical" evidence="5">
    <location>
        <begin position="111"/>
        <end position="133"/>
    </location>
</feature>
<feature type="transmembrane region" description="Helical" evidence="5">
    <location>
        <begin position="345"/>
        <end position="365"/>
    </location>
</feature>
<keyword evidence="7" id="KW-1185">Reference proteome</keyword>
<evidence type="ECO:0000256" key="4">
    <source>
        <dbReference type="ARBA" id="ARBA00023136"/>
    </source>
</evidence>
<dbReference type="GO" id="GO:0016020">
    <property type="term" value="C:membrane"/>
    <property type="evidence" value="ECO:0007669"/>
    <property type="project" value="UniProtKB-SubCell"/>
</dbReference>
<feature type="transmembrane region" description="Helical" evidence="5">
    <location>
        <begin position="406"/>
        <end position="429"/>
    </location>
</feature>
<sequence>MNNKKEHEVQQLLAEKSEFKKEIGVFGGVSIIGGIMIGSGIFYIGAYALQRSGMSMGLSLLAWIIGGVISLLGGLCFAELGAMMPKAGGMYVYLSRAYSPAVGFMNEFTSWLISGAGSNAAIALAFSTALAVLIPMGTITIKFVAILTIIILSGVNYRGVKQGSVIQNIFMIAKTIPLVLILVLGLFMGKQPLNLSLIPVSDPGLSRILGMIAFATIATLWAYDGWTNLNAVAEEIKNPKKNLPLSIIIAISSVTVLYVLFNFAIYRVLPADQINNMINNGDLYLGTKVAKVVLGSIGGIIVAVTMVISMIGSLNGCIMSFPREYYAMAHDNLFFKSFKKLHPKYKTPSTAIIVQMIISSLLVLLRDLNQLTSLVIFSSMTFKALTIGAVIVFRKKLPNIERPYKVWGGLTTVVITILVMVGLIINTLINDPTTSLVGLVVPAVGYLFYRYFKARNQKGMEHNA</sequence>
<feature type="transmembrane region" description="Helical" evidence="5">
    <location>
        <begin position="247"/>
        <end position="269"/>
    </location>
</feature>
<keyword evidence="2 5" id="KW-0812">Transmembrane</keyword>
<protein>
    <submittedName>
        <fullName evidence="6">Amino acid permease-associated region</fullName>
    </submittedName>
</protein>
<dbReference type="InterPro" id="IPR002293">
    <property type="entry name" value="AA/rel_permease1"/>
</dbReference>
<accession>E1R8S3</accession>
<dbReference type="eggNOG" id="COG0531">
    <property type="taxonomic scope" value="Bacteria"/>
</dbReference>
<dbReference type="PANTHER" id="PTHR11785">
    <property type="entry name" value="AMINO ACID TRANSPORTER"/>
    <property type="match status" value="1"/>
</dbReference>
<feature type="transmembrane region" description="Helical" evidence="5">
    <location>
        <begin position="169"/>
        <end position="188"/>
    </location>
</feature>
<name>E1R8S3_SEDSS</name>
<comment type="subcellular location">
    <subcellularLocation>
        <location evidence="1">Membrane</location>
        <topology evidence="1">Multi-pass membrane protein</topology>
    </subcellularLocation>
</comment>
<dbReference type="Gene3D" id="1.20.1740.10">
    <property type="entry name" value="Amino acid/polyamine transporter I"/>
    <property type="match status" value="1"/>
</dbReference>
<dbReference type="RefSeq" id="WP_013255291.1">
    <property type="nucleotide sequence ID" value="NC_014364.1"/>
</dbReference>
<dbReference type="OrthoDB" id="363047at2"/>
<dbReference type="HOGENOM" id="CLU_007946_3_4_12"/>
<feature type="transmembrane region" description="Helical" evidence="5">
    <location>
        <begin position="23"/>
        <end position="48"/>
    </location>
</feature>
<evidence type="ECO:0000256" key="3">
    <source>
        <dbReference type="ARBA" id="ARBA00022989"/>
    </source>
</evidence>
<evidence type="ECO:0000256" key="5">
    <source>
        <dbReference type="SAM" id="Phobius"/>
    </source>
</evidence>
<gene>
    <name evidence="6" type="ordered locus">Spirs_2724</name>
</gene>
<dbReference type="STRING" id="573413.Spirs_2724"/>
<dbReference type="EMBL" id="CP002116">
    <property type="protein sequence ID" value="ADK81830.1"/>
    <property type="molecule type" value="Genomic_DNA"/>
</dbReference>
<feature type="transmembrane region" description="Helical" evidence="5">
    <location>
        <begin position="435"/>
        <end position="452"/>
    </location>
</feature>
<evidence type="ECO:0000313" key="7">
    <source>
        <dbReference type="Proteomes" id="UP000002318"/>
    </source>
</evidence>
<keyword evidence="3 5" id="KW-1133">Transmembrane helix</keyword>
<organism evidence="6 7">
    <name type="scientific">Sediminispirochaeta smaragdinae (strain DSM 11293 / JCM 15392 / SEBR 4228)</name>
    <name type="common">Spirochaeta smaragdinae</name>
    <dbReference type="NCBI Taxonomy" id="573413"/>
    <lineage>
        <taxon>Bacteria</taxon>
        <taxon>Pseudomonadati</taxon>
        <taxon>Spirochaetota</taxon>
        <taxon>Spirochaetia</taxon>
        <taxon>Spirochaetales</taxon>
        <taxon>Spirochaetaceae</taxon>
        <taxon>Sediminispirochaeta</taxon>
    </lineage>
</organism>
<dbReference type="GO" id="GO:0015179">
    <property type="term" value="F:L-amino acid transmembrane transporter activity"/>
    <property type="evidence" value="ECO:0007669"/>
    <property type="project" value="TreeGrafter"/>
</dbReference>
<feature type="transmembrane region" description="Helical" evidence="5">
    <location>
        <begin position="60"/>
        <end position="80"/>
    </location>
</feature>
<dbReference type="KEGG" id="ssm:Spirs_2724"/>
<feature type="transmembrane region" description="Helical" evidence="5">
    <location>
        <begin position="371"/>
        <end position="394"/>
    </location>
</feature>
<dbReference type="AlphaFoldDB" id="E1R8S3"/>
<dbReference type="PIRSF" id="PIRSF006060">
    <property type="entry name" value="AA_transporter"/>
    <property type="match status" value="1"/>
</dbReference>
<dbReference type="PANTHER" id="PTHR11785:SF512">
    <property type="entry name" value="SOBREMESA, ISOFORM B"/>
    <property type="match status" value="1"/>
</dbReference>